<dbReference type="InterPro" id="IPR038231">
    <property type="entry name" value="MepB-like_sf"/>
</dbReference>
<comment type="caution">
    <text evidence="1">The sequence shown here is derived from an EMBL/GenBank/DDBJ whole genome shotgun (WGS) entry which is preliminary data.</text>
</comment>
<name>A0ABW9JKZ3_9SPHI</name>
<organism evidence="1 2">
    <name type="scientific">Pedobacter helvus</name>
    <dbReference type="NCBI Taxonomy" id="2563444"/>
    <lineage>
        <taxon>Bacteria</taxon>
        <taxon>Pseudomonadati</taxon>
        <taxon>Bacteroidota</taxon>
        <taxon>Sphingobacteriia</taxon>
        <taxon>Sphingobacteriales</taxon>
        <taxon>Sphingobacteriaceae</taxon>
        <taxon>Pedobacter</taxon>
    </lineage>
</organism>
<dbReference type="Proteomes" id="UP001517367">
    <property type="component" value="Unassembled WGS sequence"/>
</dbReference>
<dbReference type="InterPro" id="IPR011235">
    <property type="entry name" value="MepB-like"/>
</dbReference>
<evidence type="ECO:0000313" key="1">
    <source>
        <dbReference type="EMBL" id="MFN0292376.1"/>
    </source>
</evidence>
<proteinExistence type="predicted"/>
<reference evidence="1 2" key="1">
    <citation type="submission" date="2024-12" db="EMBL/GenBank/DDBJ databases">
        <authorList>
            <person name="Hu S."/>
        </authorList>
    </citation>
    <scope>NUCLEOTIDE SEQUENCE [LARGE SCALE GENOMIC DNA]</scope>
    <source>
        <strain evidence="1 2">P-25</strain>
    </source>
</reference>
<dbReference type="Pfam" id="PF08877">
    <property type="entry name" value="MepB-like"/>
    <property type="match status" value="1"/>
</dbReference>
<dbReference type="RefSeq" id="WP_138728424.1">
    <property type="nucleotide sequence ID" value="NZ_SRMP02000023.1"/>
</dbReference>
<dbReference type="Gene3D" id="3.40.1350.140">
    <property type="entry name" value="MepB-like"/>
    <property type="match status" value="1"/>
</dbReference>
<keyword evidence="2" id="KW-1185">Reference proteome</keyword>
<evidence type="ECO:0000313" key="2">
    <source>
        <dbReference type="Proteomes" id="UP001517367"/>
    </source>
</evidence>
<sequence>MKQSSPHLNTFFEKLNLPTSNIEPDLECEAYFGFNFQLRHTNIKFRKAKITPKKIGQFVTLWRRNTKGVTEPFTTADLFDYYVVYMKKDSQKGFFIFPKRILGEKHLLTNGTKEGKRGFRVYAIWDKPANKQAQKTKAWQTNFFVDLEHENARQKIIDLLSS</sequence>
<protein>
    <submittedName>
        <fullName evidence="1">MepB family protein</fullName>
    </submittedName>
</protein>
<gene>
    <name evidence="1" type="ORF">E5L68_013300</name>
</gene>
<accession>A0ABW9JKZ3</accession>
<dbReference type="PIRSF" id="PIRSF032285">
    <property type="entry name" value="UCP032285"/>
    <property type="match status" value="1"/>
</dbReference>
<dbReference type="EMBL" id="SRMP02000023">
    <property type="protein sequence ID" value="MFN0292376.1"/>
    <property type="molecule type" value="Genomic_DNA"/>
</dbReference>